<dbReference type="PROSITE" id="PS50966">
    <property type="entry name" value="ZF_SWIM"/>
    <property type="match status" value="1"/>
</dbReference>
<keyword evidence="4" id="KW-1185">Reference proteome</keyword>
<evidence type="ECO:0000256" key="1">
    <source>
        <dbReference type="PROSITE-ProRule" id="PRU00325"/>
    </source>
</evidence>
<dbReference type="InterPro" id="IPR052579">
    <property type="entry name" value="Zinc_finger_SWIM"/>
</dbReference>
<name>A0A163JQM6_ABSGL</name>
<evidence type="ECO:0000313" key="3">
    <source>
        <dbReference type="EMBL" id="SAM02531.1"/>
    </source>
</evidence>
<dbReference type="OrthoDB" id="2422411at2759"/>
<gene>
    <name evidence="3" type="primary">ABSGL_08328.1 scaffold 9943</name>
</gene>
<dbReference type="InterPro" id="IPR018289">
    <property type="entry name" value="MULE_transposase_dom"/>
</dbReference>
<feature type="non-terminal residue" evidence="3">
    <location>
        <position position="311"/>
    </location>
</feature>
<reference evidence="3" key="1">
    <citation type="submission" date="2016-04" db="EMBL/GenBank/DDBJ databases">
        <authorList>
            <person name="Evans L.H."/>
            <person name="Alamgir A."/>
            <person name="Owens N."/>
            <person name="Weber N.D."/>
            <person name="Virtaneva K."/>
            <person name="Barbian K."/>
            <person name="Babar A."/>
            <person name="Rosenke K."/>
        </authorList>
    </citation>
    <scope>NUCLEOTIDE SEQUENCE [LARGE SCALE GENOMIC DNA]</scope>
    <source>
        <strain evidence="3">CBS 101.48</strain>
    </source>
</reference>
<protein>
    <recommendedName>
        <fullName evidence="2">SWIM-type domain-containing protein</fullName>
    </recommendedName>
</protein>
<dbReference type="InParanoid" id="A0A163JQM6"/>
<keyword evidence="1" id="KW-0479">Metal-binding</keyword>
<accession>A0A163JQM6</accession>
<proteinExistence type="predicted"/>
<organism evidence="3">
    <name type="scientific">Absidia glauca</name>
    <name type="common">Pin mould</name>
    <dbReference type="NCBI Taxonomy" id="4829"/>
    <lineage>
        <taxon>Eukaryota</taxon>
        <taxon>Fungi</taxon>
        <taxon>Fungi incertae sedis</taxon>
        <taxon>Mucoromycota</taxon>
        <taxon>Mucoromycotina</taxon>
        <taxon>Mucoromycetes</taxon>
        <taxon>Mucorales</taxon>
        <taxon>Cunninghamellaceae</taxon>
        <taxon>Absidia</taxon>
    </lineage>
</organism>
<evidence type="ECO:0000313" key="4">
    <source>
        <dbReference type="Proteomes" id="UP000078561"/>
    </source>
</evidence>
<dbReference type="Pfam" id="PF10551">
    <property type="entry name" value="MULE"/>
    <property type="match status" value="1"/>
</dbReference>
<dbReference type="AlphaFoldDB" id="A0A163JQM6"/>
<dbReference type="GO" id="GO:0008270">
    <property type="term" value="F:zinc ion binding"/>
    <property type="evidence" value="ECO:0007669"/>
    <property type="project" value="UniProtKB-KW"/>
</dbReference>
<feature type="domain" description="SWIM-type" evidence="2">
    <location>
        <begin position="230"/>
        <end position="268"/>
    </location>
</feature>
<keyword evidence="1" id="KW-0862">Zinc</keyword>
<dbReference type="STRING" id="4829.A0A163JQM6"/>
<keyword evidence="1" id="KW-0863">Zinc-finger</keyword>
<dbReference type="PANTHER" id="PTHR31569:SF4">
    <property type="entry name" value="SWIM-TYPE DOMAIN-CONTAINING PROTEIN"/>
    <property type="match status" value="1"/>
</dbReference>
<dbReference type="Proteomes" id="UP000078561">
    <property type="component" value="Unassembled WGS sequence"/>
</dbReference>
<dbReference type="InterPro" id="IPR007527">
    <property type="entry name" value="Znf_SWIM"/>
</dbReference>
<sequence length="311" mass="36024">MVNETAINYKWALTTFKEVVWAGKDKEVNTKIIISDQDHALCKEIGAVFHQCCHILCTWHVMNNFIKNYKQSFKQESGRRDCEKETECHKMINKLFYTSDEQAFDETAADLGVLFSSSRNEEKLKKHLNDMLSIKEKWGGSWCNTLRHYGTRTTQRAESAHSALKTNIPKKMSVITLLEKIKQRFMKENASYMSQKATEQRTNPVSIFNQPLFKNLLGRISHFALVLMVKELKNQKDNKHDDPACTCAISRNFGLPCRHQFPEVLVPDQIDQFWHLDCEKEVVMDHETALAKIKSLLDSVSQEHLEDIVVE</sequence>
<evidence type="ECO:0000259" key="2">
    <source>
        <dbReference type="PROSITE" id="PS50966"/>
    </source>
</evidence>
<dbReference type="PANTHER" id="PTHR31569">
    <property type="entry name" value="SWIM-TYPE DOMAIN-CONTAINING PROTEIN"/>
    <property type="match status" value="1"/>
</dbReference>
<dbReference type="EMBL" id="LT553894">
    <property type="protein sequence ID" value="SAM02531.1"/>
    <property type="molecule type" value="Genomic_DNA"/>
</dbReference>